<evidence type="ECO:0000313" key="17">
    <source>
        <dbReference type="EMBL" id="PYZ96887.1"/>
    </source>
</evidence>
<dbReference type="PANTHER" id="PTHR43547">
    <property type="entry name" value="TWO-COMPONENT HISTIDINE KINASE"/>
    <property type="match status" value="1"/>
</dbReference>
<evidence type="ECO:0000256" key="11">
    <source>
        <dbReference type="ARBA" id="ARBA00022989"/>
    </source>
</evidence>
<evidence type="ECO:0000256" key="3">
    <source>
        <dbReference type="ARBA" id="ARBA00012438"/>
    </source>
</evidence>
<evidence type="ECO:0000256" key="5">
    <source>
        <dbReference type="ARBA" id="ARBA00022553"/>
    </source>
</evidence>
<accession>A0A2W0H6Z4</accession>
<organism evidence="17 18">
    <name type="scientific">Alteribacter lacisalsi</name>
    <dbReference type="NCBI Taxonomy" id="2045244"/>
    <lineage>
        <taxon>Bacteria</taxon>
        <taxon>Bacillati</taxon>
        <taxon>Bacillota</taxon>
        <taxon>Bacilli</taxon>
        <taxon>Bacillales</taxon>
        <taxon>Bacillaceae</taxon>
        <taxon>Alteribacter</taxon>
    </lineage>
</organism>
<reference evidence="17 18" key="1">
    <citation type="submission" date="2017-10" db="EMBL/GenBank/DDBJ databases">
        <title>Bacillus sp. nov., a halophilic bacterium isolated from a Yangshapao Lake.</title>
        <authorList>
            <person name="Wang H."/>
        </authorList>
    </citation>
    <scope>NUCLEOTIDE SEQUENCE [LARGE SCALE GENOMIC DNA]</scope>
    <source>
        <strain evidence="17 18">YSP-3</strain>
    </source>
</reference>
<dbReference type="InterPro" id="IPR035965">
    <property type="entry name" value="PAS-like_dom_sf"/>
</dbReference>
<dbReference type="InterPro" id="IPR004358">
    <property type="entry name" value="Sig_transdc_His_kin-like_C"/>
</dbReference>
<evidence type="ECO:0000256" key="7">
    <source>
        <dbReference type="ARBA" id="ARBA00022692"/>
    </source>
</evidence>
<dbReference type="InterPro" id="IPR013767">
    <property type="entry name" value="PAS_fold"/>
</dbReference>
<protein>
    <recommendedName>
        <fullName evidence="3">histidine kinase</fullName>
        <ecNumber evidence="3">2.7.13.3</ecNumber>
    </recommendedName>
</protein>
<evidence type="ECO:0000256" key="4">
    <source>
        <dbReference type="ARBA" id="ARBA00022475"/>
    </source>
</evidence>
<dbReference type="InterPro" id="IPR036890">
    <property type="entry name" value="HATPase_C_sf"/>
</dbReference>
<dbReference type="CDD" id="cd00130">
    <property type="entry name" value="PAS"/>
    <property type="match status" value="1"/>
</dbReference>
<dbReference type="GO" id="GO:0005524">
    <property type="term" value="F:ATP binding"/>
    <property type="evidence" value="ECO:0007669"/>
    <property type="project" value="UniProtKB-KW"/>
</dbReference>
<dbReference type="GO" id="GO:0000155">
    <property type="term" value="F:phosphorelay sensor kinase activity"/>
    <property type="evidence" value="ECO:0007669"/>
    <property type="project" value="InterPro"/>
</dbReference>
<feature type="transmembrane region" description="Helical" evidence="14">
    <location>
        <begin position="190"/>
        <end position="212"/>
    </location>
</feature>
<sequence length="555" mass="61069">MQTGNRFKDRAYIRNIPGKKIGLKLKIVILFSAVLAVMLVMTGLYFYTLLSDSNEQRIGEQALSVSETVALIPELREAFEEDDPSVTIQAIVEPIREASGAEFIVVGNKDEIRYSHPDPALLGDQMVGGDNERALESGESYISSAEGSLGYSIRGKVPVFADDGTVIGVVSTGFLMENVQGLIQDNRSELLFVLALVLGFGIVCAIALSAYIKKVLFDLEPEEISHLFLQKETILQSAHEGIIAVNRHGEMTLVNRAARRLFGSEEDEEIFIGLPVTSVLPDSKLPEVLETGKSQFNRQMTIGKNVVVVNRVPIYQEGRLTGAVSTFRNRTEIEQLTRELAEVKRYAEGLRAQTHEFSNKLYTILGHLQLGQKEEAIRYIKEEKHVQDEWIHLLIEKVADPMVSAILLGKMNLAREKHINLSIDPFSSLESILPEEQQGAIVTALGNIIHNAFEAVSTQPEEDRNVNVFFTDPGDSAVFEVEDSGPGVPAETAERLFNQGFSTKQGEKRGYGLALSCQVIRDLGGSVTLENPGETGACFVITLPKKGGEKHDGSI</sequence>
<gene>
    <name evidence="17" type="ORF">CR205_14515</name>
</gene>
<proteinExistence type="predicted"/>
<dbReference type="Gene3D" id="3.30.450.20">
    <property type="entry name" value="PAS domain"/>
    <property type="match status" value="2"/>
</dbReference>
<keyword evidence="8" id="KW-0547">Nucleotide-binding</keyword>
<feature type="domain" description="Histidine kinase" evidence="15">
    <location>
        <begin position="352"/>
        <end position="547"/>
    </location>
</feature>
<dbReference type="InterPro" id="IPR016120">
    <property type="entry name" value="Sig_transdc_His_kin_SpoOB"/>
</dbReference>
<keyword evidence="11 14" id="KW-1133">Transmembrane helix</keyword>
<dbReference type="InterPro" id="IPR000014">
    <property type="entry name" value="PAS"/>
</dbReference>
<evidence type="ECO:0000256" key="6">
    <source>
        <dbReference type="ARBA" id="ARBA00022679"/>
    </source>
</evidence>
<dbReference type="Pfam" id="PF14689">
    <property type="entry name" value="SPOB_a"/>
    <property type="match status" value="1"/>
</dbReference>
<evidence type="ECO:0000256" key="12">
    <source>
        <dbReference type="ARBA" id="ARBA00023012"/>
    </source>
</evidence>
<dbReference type="SMART" id="SM00091">
    <property type="entry name" value="PAS"/>
    <property type="match status" value="1"/>
</dbReference>
<dbReference type="PROSITE" id="PS50112">
    <property type="entry name" value="PAS"/>
    <property type="match status" value="1"/>
</dbReference>
<dbReference type="EMBL" id="PDOF01000002">
    <property type="protein sequence ID" value="PYZ96887.1"/>
    <property type="molecule type" value="Genomic_DNA"/>
</dbReference>
<evidence type="ECO:0000259" key="16">
    <source>
        <dbReference type="PROSITE" id="PS50112"/>
    </source>
</evidence>
<evidence type="ECO:0000256" key="10">
    <source>
        <dbReference type="ARBA" id="ARBA00022840"/>
    </source>
</evidence>
<dbReference type="Gene3D" id="3.30.565.10">
    <property type="entry name" value="Histidine kinase-like ATPase, C-terminal domain"/>
    <property type="match status" value="1"/>
</dbReference>
<keyword evidence="10" id="KW-0067">ATP-binding</keyword>
<evidence type="ECO:0000256" key="2">
    <source>
        <dbReference type="ARBA" id="ARBA00004651"/>
    </source>
</evidence>
<keyword evidence="9 17" id="KW-0418">Kinase</keyword>
<evidence type="ECO:0000256" key="1">
    <source>
        <dbReference type="ARBA" id="ARBA00000085"/>
    </source>
</evidence>
<dbReference type="InterPro" id="IPR005467">
    <property type="entry name" value="His_kinase_dom"/>
</dbReference>
<keyword evidence="13 14" id="KW-0472">Membrane</keyword>
<evidence type="ECO:0000313" key="18">
    <source>
        <dbReference type="Proteomes" id="UP000248066"/>
    </source>
</evidence>
<dbReference type="PROSITE" id="PS50109">
    <property type="entry name" value="HIS_KIN"/>
    <property type="match status" value="1"/>
</dbReference>
<feature type="transmembrane region" description="Helical" evidence="14">
    <location>
        <begin position="27"/>
        <end position="47"/>
    </location>
</feature>
<dbReference type="InterPro" id="IPR003594">
    <property type="entry name" value="HATPase_dom"/>
</dbReference>
<dbReference type="OrthoDB" id="9792686at2"/>
<dbReference type="Pfam" id="PF17203">
    <property type="entry name" value="sCache_3_2"/>
    <property type="match status" value="1"/>
</dbReference>
<dbReference type="AlphaFoldDB" id="A0A2W0H6Z4"/>
<keyword evidence="12" id="KW-0902">Two-component regulatory system</keyword>
<dbReference type="PANTHER" id="PTHR43547:SF3">
    <property type="entry name" value="SENSOR PROTEIN CITS"/>
    <property type="match status" value="1"/>
</dbReference>
<dbReference type="NCBIfam" id="TIGR00229">
    <property type="entry name" value="sensory_box"/>
    <property type="match status" value="1"/>
</dbReference>
<dbReference type="Pfam" id="PF00989">
    <property type="entry name" value="PAS"/>
    <property type="match status" value="1"/>
</dbReference>
<comment type="caution">
    <text evidence="17">The sequence shown here is derived from an EMBL/GenBank/DDBJ whole genome shotgun (WGS) entry which is preliminary data.</text>
</comment>
<dbReference type="FunFam" id="3.30.450.20:FF:000018">
    <property type="entry name" value="Sensor histidine kinase DcuS"/>
    <property type="match status" value="1"/>
</dbReference>
<dbReference type="SUPFAM" id="SSF103190">
    <property type="entry name" value="Sensory domain-like"/>
    <property type="match status" value="1"/>
</dbReference>
<dbReference type="InterPro" id="IPR029151">
    <property type="entry name" value="Sensor-like_sf"/>
</dbReference>
<dbReference type="InterPro" id="IPR033463">
    <property type="entry name" value="sCache_3"/>
</dbReference>
<evidence type="ECO:0000256" key="9">
    <source>
        <dbReference type="ARBA" id="ARBA00022777"/>
    </source>
</evidence>
<feature type="domain" description="PAS" evidence="16">
    <location>
        <begin position="234"/>
        <end position="268"/>
    </location>
</feature>
<keyword evidence="18" id="KW-1185">Reference proteome</keyword>
<dbReference type="InterPro" id="IPR039506">
    <property type="entry name" value="SPOB_a"/>
</dbReference>
<dbReference type="GO" id="GO:0005886">
    <property type="term" value="C:plasma membrane"/>
    <property type="evidence" value="ECO:0007669"/>
    <property type="project" value="UniProtKB-SubCell"/>
</dbReference>
<evidence type="ECO:0000256" key="14">
    <source>
        <dbReference type="SAM" id="Phobius"/>
    </source>
</evidence>
<evidence type="ECO:0000256" key="13">
    <source>
        <dbReference type="ARBA" id="ARBA00023136"/>
    </source>
</evidence>
<keyword evidence="4" id="KW-1003">Cell membrane</keyword>
<keyword evidence="5" id="KW-0597">Phosphoprotein</keyword>
<keyword evidence="7 14" id="KW-0812">Transmembrane</keyword>
<dbReference type="SUPFAM" id="SSF55874">
    <property type="entry name" value="ATPase domain of HSP90 chaperone/DNA topoisomerase II/histidine kinase"/>
    <property type="match status" value="1"/>
</dbReference>
<dbReference type="SMART" id="SM00387">
    <property type="entry name" value="HATPase_c"/>
    <property type="match status" value="1"/>
</dbReference>
<dbReference type="EC" id="2.7.13.3" evidence="3"/>
<comment type="subcellular location">
    <subcellularLocation>
        <location evidence="2">Cell membrane</location>
        <topology evidence="2">Multi-pass membrane protein</topology>
    </subcellularLocation>
</comment>
<dbReference type="GO" id="GO:0006355">
    <property type="term" value="P:regulation of DNA-templated transcription"/>
    <property type="evidence" value="ECO:0007669"/>
    <property type="project" value="InterPro"/>
</dbReference>
<dbReference type="RefSeq" id="WP_110520827.1">
    <property type="nucleotide sequence ID" value="NZ_PDOF01000002.1"/>
</dbReference>
<evidence type="ECO:0000256" key="8">
    <source>
        <dbReference type="ARBA" id="ARBA00022741"/>
    </source>
</evidence>
<evidence type="ECO:0000259" key="15">
    <source>
        <dbReference type="PROSITE" id="PS50109"/>
    </source>
</evidence>
<comment type="catalytic activity">
    <reaction evidence="1">
        <text>ATP + protein L-histidine = ADP + protein N-phospho-L-histidine.</text>
        <dbReference type="EC" id="2.7.13.3"/>
    </reaction>
</comment>
<dbReference type="Pfam" id="PF02518">
    <property type="entry name" value="HATPase_c"/>
    <property type="match status" value="1"/>
</dbReference>
<keyword evidence="6" id="KW-0808">Transferase</keyword>
<dbReference type="PRINTS" id="PR00344">
    <property type="entry name" value="BCTRLSENSOR"/>
</dbReference>
<dbReference type="SUPFAM" id="SSF55785">
    <property type="entry name" value="PYP-like sensor domain (PAS domain)"/>
    <property type="match status" value="1"/>
</dbReference>
<name>A0A2W0H6Z4_9BACI</name>
<dbReference type="Gene3D" id="1.10.287.130">
    <property type="match status" value="1"/>
</dbReference>
<dbReference type="Proteomes" id="UP000248066">
    <property type="component" value="Unassembled WGS sequence"/>
</dbReference>
<dbReference type="SUPFAM" id="SSF55890">
    <property type="entry name" value="Sporulation response regulatory protein Spo0B"/>
    <property type="match status" value="1"/>
</dbReference>